<dbReference type="AlphaFoldDB" id="A0A494Z5L5"/>
<keyword evidence="3 5" id="KW-1133">Transmembrane helix</keyword>
<feature type="domain" description="NfeD-like C-terminal" evidence="6">
    <location>
        <begin position="153"/>
        <end position="208"/>
    </location>
</feature>
<dbReference type="SUPFAM" id="SSF141322">
    <property type="entry name" value="NfeD domain-like"/>
    <property type="match status" value="1"/>
</dbReference>
<evidence type="ECO:0000256" key="1">
    <source>
        <dbReference type="ARBA" id="ARBA00004141"/>
    </source>
</evidence>
<dbReference type="OrthoDB" id="9806253at2"/>
<feature type="transmembrane region" description="Helical" evidence="5">
    <location>
        <begin position="79"/>
        <end position="97"/>
    </location>
</feature>
<dbReference type="Gene3D" id="2.40.50.140">
    <property type="entry name" value="Nucleic acid-binding proteins"/>
    <property type="match status" value="1"/>
</dbReference>
<keyword evidence="4 5" id="KW-0472">Membrane</keyword>
<comment type="caution">
    <text evidence="7">The sequence shown here is derived from an EMBL/GenBank/DDBJ whole genome shotgun (WGS) entry which is preliminary data.</text>
</comment>
<dbReference type="PANTHER" id="PTHR33507:SF3">
    <property type="entry name" value="INNER MEMBRANE PROTEIN YBBJ"/>
    <property type="match status" value="1"/>
</dbReference>
<organism evidence="7 8">
    <name type="scientific">Oceanobacillus bengalensis</name>
    <dbReference type="NCBI Taxonomy" id="1435466"/>
    <lineage>
        <taxon>Bacteria</taxon>
        <taxon>Bacillati</taxon>
        <taxon>Bacillota</taxon>
        <taxon>Bacilli</taxon>
        <taxon>Bacillales</taxon>
        <taxon>Bacillaceae</taxon>
        <taxon>Oceanobacillus</taxon>
    </lineage>
</organism>
<keyword evidence="2 5" id="KW-0812">Transmembrane</keyword>
<sequence>MELFNIEWIGIVITGLGTLFLLGEILVNARGIFGLLGIGFMTVYFGAYVVETSSFIIMLILYFVGLLLIIVDGKVVNDGTLATLGLGIMLVAVALVAPSFTAGLYAVLGVIIGTAGSFLFLKVFKRRNMWTKLALKDQLTSEAGYNSMNMAYQELLNQEGITRTDLRPVGVINVNGKDFSAVSNGQWIEKNSKIRVKQVDGTKILVEKVY</sequence>
<feature type="transmembrane region" description="Helical" evidence="5">
    <location>
        <begin position="32"/>
        <end position="49"/>
    </location>
</feature>
<evidence type="ECO:0000256" key="4">
    <source>
        <dbReference type="ARBA" id="ARBA00023136"/>
    </source>
</evidence>
<dbReference type="Pfam" id="PF01957">
    <property type="entry name" value="NfeD"/>
    <property type="match status" value="1"/>
</dbReference>
<evidence type="ECO:0000256" key="2">
    <source>
        <dbReference type="ARBA" id="ARBA00022692"/>
    </source>
</evidence>
<dbReference type="Proteomes" id="UP000281813">
    <property type="component" value="Unassembled WGS sequence"/>
</dbReference>
<dbReference type="InterPro" id="IPR002810">
    <property type="entry name" value="NfeD-like_C"/>
</dbReference>
<dbReference type="PANTHER" id="PTHR33507">
    <property type="entry name" value="INNER MEMBRANE PROTEIN YBBJ"/>
    <property type="match status" value="1"/>
</dbReference>
<evidence type="ECO:0000313" key="8">
    <source>
        <dbReference type="Proteomes" id="UP000281813"/>
    </source>
</evidence>
<feature type="transmembrane region" description="Helical" evidence="5">
    <location>
        <begin position="103"/>
        <end position="124"/>
    </location>
</feature>
<name>A0A494Z5L5_9BACI</name>
<dbReference type="RefSeq" id="WP_121128421.1">
    <property type="nucleotide sequence ID" value="NZ_JBHUFK010000023.1"/>
</dbReference>
<feature type="transmembrane region" description="Helical" evidence="5">
    <location>
        <begin position="55"/>
        <end position="72"/>
    </location>
</feature>
<feature type="transmembrane region" description="Helical" evidence="5">
    <location>
        <begin position="6"/>
        <end position="27"/>
    </location>
</feature>
<evidence type="ECO:0000256" key="5">
    <source>
        <dbReference type="SAM" id="Phobius"/>
    </source>
</evidence>
<dbReference type="EMBL" id="RBZO01000003">
    <property type="protein sequence ID" value="RKQ17828.1"/>
    <property type="molecule type" value="Genomic_DNA"/>
</dbReference>
<evidence type="ECO:0000259" key="6">
    <source>
        <dbReference type="Pfam" id="PF01957"/>
    </source>
</evidence>
<gene>
    <name evidence="7" type="ORF">D8M05_02790</name>
</gene>
<accession>A0A494Z5L5</accession>
<dbReference type="InterPro" id="IPR052165">
    <property type="entry name" value="Membrane_assoc_protease"/>
</dbReference>
<evidence type="ECO:0000256" key="3">
    <source>
        <dbReference type="ARBA" id="ARBA00022989"/>
    </source>
</evidence>
<dbReference type="InterPro" id="IPR012340">
    <property type="entry name" value="NA-bd_OB-fold"/>
</dbReference>
<protein>
    <submittedName>
        <fullName evidence="7">Nodulation protein NfeD</fullName>
    </submittedName>
</protein>
<evidence type="ECO:0000313" key="7">
    <source>
        <dbReference type="EMBL" id="RKQ17828.1"/>
    </source>
</evidence>
<dbReference type="GO" id="GO:0005886">
    <property type="term" value="C:plasma membrane"/>
    <property type="evidence" value="ECO:0007669"/>
    <property type="project" value="TreeGrafter"/>
</dbReference>
<keyword evidence="8" id="KW-1185">Reference proteome</keyword>
<reference evidence="7 8" key="1">
    <citation type="journal article" date="2015" name="Antonie Van Leeuwenhoek">
        <title>Oceanobacillus bengalensis sp. nov., a bacterium isolated from seawater of the Bay of Bengal.</title>
        <authorList>
            <person name="Yongchang O."/>
            <person name="Xiang W."/>
            <person name="Wang G."/>
        </authorList>
    </citation>
    <scope>NUCLEOTIDE SEQUENCE [LARGE SCALE GENOMIC DNA]</scope>
    <source>
        <strain evidence="7 8">MCCC 1K00260</strain>
    </source>
</reference>
<proteinExistence type="predicted"/>
<comment type="subcellular location">
    <subcellularLocation>
        <location evidence="1">Membrane</location>
        <topology evidence="1">Multi-pass membrane protein</topology>
    </subcellularLocation>
</comment>